<gene>
    <name evidence="2" type="ORF">E3C22_12220</name>
</gene>
<protein>
    <submittedName>
        <fullName evidence="2">(2Fe-2S)-binding protein</fullName>
    </submittedName>
</protein>
<dbReference type="EMBL" id="SOZD01000003">
    <property type="protein sequence ID" value="TFF23190.1"/>
    <property type="molecule type" value="Genomic_DNA"/>
</dbReference>
<evidence type="ECO:0000313" key="3">
    <source>
        <dbReference type="Proteomes" id="UP000298179"/>
    </source>
</evidence>
<name>A0A4Y8RLV3_9HYPH</name>
<dbReference type="InterPro" id="IPR042204">
    <property type="entry name" value="2Fe-2S-bd_N"/>
</dbReference>
<keyword evidence="1" id="KW-0560">Oxidoreductase</keyword>
<dbReference type="InterPro" id="IPR036010">
    <property type="entry name" value="2Fe-2S_ferredoxin-like_sf"/>
</dbReference>
<dbReference type="GO" id="GO:0016491">
    <property type="term" value="F:oxidoreductase activity"/>
    <property type="evidence" value="ECO:0007669"/>
    <property type="project" value="UniProtKB-KW"/>
</dbReference>
<dbReference type="RefSeq" id="WP_134762295.1">
    <property type="nucleotide sequence ID" value="NZ_SOZD01000003.1"/>
</dbReference>
<reference evidence="2 3" key="1">
    <citation type="submission" date="2019-03" db="EMBL/GenBank/DDBJ databases">
        <title>Jiella endophytica sp. nov., a novel endophytic bacterium isolated from root of Ficus microcarpa Linn. f.</title>
        <authorList>
            <person name="Tuo L."/>
        </authorList>
    </citation>
    <scope>NUCLEOTIDE SEQUENCE [LARGE SCALE GENOMIC DNA]</scope>
    <source>
        <strain evidence="2 3">CBS5Q-3</strain>
    </source>
</reference>
<sequence length="96" mass="10001">MPQRIDGSGETVRFTFEGREIAARAGETIAAALIAAGETTTRESVVSGAPRGPFCMMGVCFECLVEIDGVPNRQACMIAVEPGIAVSLQKADEVAA</sequence>
<evidence type="ECO:0000313" key="2">
    <source>
        <dbReference type="EMBL" id="TFF23190.1"/>
    </source>
</evidence>
<comment type="caution">
    <text evidence="2">The sequence shown here is derived from an EMBL/GenBank/DDBJ whole genome shotgun (WGS) entry which is preliminary data.</text>
</comment>
<dbReference type="Gene3D" id="3.10.20.440">
    <property type="entry name" value="2Fe-2S iron-sulphur cluster binding domain, sarcosine oxidase, alpha subunit, N-terminal domain"/>
    <property type="match status" value="1"/>
</dbReference>
<evidence type="ECO:0000256" key="1">
    <source>
        <dbReference type="ARBA" id="ARBA00023002"/>
    </source>
</evidence>
<proteinExistence type="predicted"/>
<dbReference type="AlphaFoldDB" id="A0A4Y8RLV3"/>
<dbReference type="Pfam" id="PF13510">
    <property type="entry name" value="Fer2_4"/>
    <property type="match status" value="1"/>
</dbReference>
<keyword evidence="3" id="KW-1185">Reference proteome</keyword>
<dbReference type="SUPFAM" id="SSF54292">
    <property type="entry name" value="2Fe-2S ferredoxin-like"/>
    <property type="match status" value="1"/>
</dbReference>
<accession>A0A4Y8RLV3</accession>
<organism evidence="2 3">
    <name type="scientific">Jiella endophytica</name>
    <dbReference type="NCBI Taxonomy" id="2558362"/>
    <lineage>
        <taxon>Bacteria</taxon>
        <taxon>Pseudomonadati</taxon>
        <taxon>Pseudomonadota</taxon>
        <taxon>Alphaproteobacteria</taxon>
        <taxon>Hyphomicrobiales</taxon>
        <taxon>Aurantimonadaceae</taxon>
        <taxon>Jiella</taxon>
    </lineage>
</organism>
<dbReference type="Proteomes" id="UP000298179">
    <property type="component" value="Unassembled WGS sequence"/>
</dbReference>
<dbReference type="OrthoDB" id="573392at2"/>
<dbReference type="GO" id="GO:0051536">
    <property type="term" value="F:iron-sulfur cluster binding"/>
    <property type="evidence" value="ECO:0007669"/>
    <property type="project" value="InterPro"/>
</dbReference>